<gene>
    <name evidence="2" type="ORF">GCM10023165_33340</name>
</gene>
<name>A0ABP8HZE9_9BURK</name>
<keyword evidence="1" id="KW-1133">Transmembrane helix</keyword>
<sequence length="181" mass="20125">MEEGTALNMDFAPRAAWRMTHVMFLLAGALGCAHALWQRHVLLQDRSALVTQVEAQAEAQQRAVRHLSPQAQAARPEARAEVERLAAGLQRPWQPMLNALQIAIRNDASVTRVQPEADAFRLRIAGQADSSKAFLDFVQRLQDDASWQSVEPLSESRQPQPEAAAGGKPVSFLLAVEWRQR</sequence>
<proteinExistence type="predicted"/>
<accession>A0ABP8HZE9</accession>
<comment type="caution">
    <text evidence="2">The sequence shown here is derived from an EMBL/GenBank/DDBJ whole genome shotgun (WGS) entry which is preliminary data.</text>
</comment>
<evidence type="ECO:0000313" key="2">
    <source>
        <dbReference type="EMBL" id="GAA4347983.1"/>
    </source>
</evidence>
<feature type="transmembrane region" description="Helical" evidence="1">
    <location>
        <begin position="15"/>
        <end position="37"/>
    </location>
</feature>
<dbReference type="EMBL" id="BAABGJ010000056">
    <property type="protein sequence ID" value="GAA4347983.1"/>
    <property type="molecule type" value="Genomic_DNA"/>
</dbReference>
<keyword evidence="3" id="KW-1185">Reference proteome</keyword>
<organism evidence="2 3">
    <name type="scientific">Variovorax defluvii</name>
    <dbReference type="NCBI Taxonomy" id="913761"/>
    <lineage>
        <taxon>Bacteria</taxon>
        <taxon>Pseudomonadati</taxon>
        <taxon>Pseudomonadota</taxon>
        <taxon>Betaproteobacteria</taxon>
        <taxon>Burkholderiales</taxon>
        <taxon>Comamonadaceae</taxon>
        <taxon>Variovorax</taxon>
    </lineage>
</organism>
<evidence type="ECO:0000313" key="3">
    <source>
        <dbReference type="Proteomes" id="UP001500975"/>
    </source>
</evidence>
<dbReference type="Proteomes" id="UP001500975">
    <property type="component" value="Unassembled WGS sequence"/>
</dbReference>
<evidence type="ECO:0000256" key="1">
    <source>
        <dbReference type="SAM" id="Phobius"/>
    </source>
</evidence>
<reference evidence="3" key="1">
    <citation type="journal article" date="2019" name="Int. J. Syst. Evol. Microbiol.">
        <title>The Global Catalogue of Microorganisms (GCM) 10K type strain sequencing project: providing services to taxonomists for standard genome sequencing and annotation.</title>
        <authorList>
            <consortium name="The Broad Institute Genomics Platform"/>
            <consortium name="The Broad Institute Genome Sequencing Center for Infectious Disease"/>
            <person name="Wu L."/>
            <person name="Ma J."/>
        </authorList>
    </citation>
    <scope>NUCLEOTIDE SEQUENCE [LARGE SCALE GENOMIC DNA]</scope>
    <source>
        <strain evidence="3">JCM 17804</strain>
    </source>
</reference>
<keyword evidence="1" id="KW-0472">Membrane</keyword>
<keyword evidence="1" id="KW-0812">Transmembrane</keyword>
<protein>
    <recommendedName>
        <fullName evidence="4">Pilus assembly protein</fullName>
    </recommendedName>
</protein>
<evidence type="ECO:0008006" key="4">
    <source>
        <dbReference type="Google" id="ProtNLM"/>
    </source>
</evidence>